<evidence type="ECO:0000313" key="4">
    <source>
        <dbReference type="Proteomes" id="UP001162156"/>
    </source>
</evidence>
<protein>
    <recommendedName>
        <fullName evidence="5">U6 small nuclear RNA (adenine-(43)-N(6))-methyltransferase</fullName>
    </recommendedName>
</protein>
<dbReference type="GO" id="GO:0008168">
    <property type="term" value="F:methyltransferase activity"/>
    <property type="evidence" value="ECO:0007669"/>
    <property type="project" value="UniProtKB-KW"/>
</dbReference>
<keyword evidence="1" id="KW-0489">Methyltransferase</keyword>
<gene>
    <name evidence="3" type="ORF">NQ314_013308</name>
</gene>
<dbReference type="Proteomes" id="UP001162156">
    <property type="component" value="Unassembled WGS sequence"/>
</dbReference>
<keyword evidence="2" id="KW-0808">Transferase</keyword>
<dbReference type="SUPFAM" id="SSF53335">
    <property type="entry name" value="S-adenosyl-L-methionine-dependent methyltransferases"/>
    <property type="match status" value="1"/>
</dbReference>
<dbReference type="Gene3D" id="3.40.50.150">
    <property type="entry name" value="Vaccinia Virus protein VP39"/>
    <property type="match status" value="1"/>
</dbReference>
<evidence type="ECO:0008006" key="5">
    <source>
        <dbReference type="Google" id="ProtNLM"/>
    </source>
</evidence>
<dbReference type="Pfam" id="PF05971">
    <property type="entry name" value="Methyltransf_10"/>
    <property type="match status" value="1"/>
</dbReference>
<sequence length="258" mass="29349">MPLNKLIPTIPLRLNYILWIEDLLSLTEQSETVKGIDIGTGASCIYPLLAAKKNKWTMIATEKDRESIICAKDNVEKNSLGELIRIVEVKGENLLQGVVDEEVYDFCMCNPPFFSSTQELHPFFKSRKSKKEKKRKIKISQGELTSCEINCSVENNESIMEEPGEEHSNNLTVFNNNNDSGVKSPGKRMHNESFDGICMKKLKISAGNSDIATVFFKFMIAIKMDESNISLELDCIEESDNREYLHQILQYIKNNLKV</sequence>
<proteinExistence type="predicted"/>
<dbReference type="InterPro" id="IPR029063">
    <property type="entry name" value="SAM-dependent_MTases_sf"/>
</dbReference>
<comment type="caution">
    <text evidence="3">The sequence shown here is derived from an EMBL/GenBank/DDBJ whole genome shotgun (WGS) entry which is preliminary data.</text>
</comment>
<dbReference type="InterPro" id="IPR010286">
    <property type="entry name" value="METTL16/RlmF"/>
</dbReference>
<dbReference type="PANTHER" id="PTHR13393:SF0">
    <property type="entry name" value="RNA N6-ADENOSINE-METHYLTRANSFERASE METTL16"/>
    <property type="match status" value="1"/>
</dbReference>
<dbReference type="GO" id="GO:0005634">
    <property type="term" value="C:nucleus"/>
    <property type="evidence" value="ECO:0007669"/>
    <property type="project" value="TreeGrafter"/>
</dbReference>
<organism evidence="3 4">
    <name type="scientific">Rhamnusium bicolor</name>
    <dbReference type="NCBI Taxonomy" id="1586634"/>
    <lineage>
        <taxon>Eukaryota</taxon>
        <taxon>Metazoa</taxon>
        <taxon>Ecdysozoa</taxon>
        <taxon>Arthropoda</taxon>
        <taxon>Hexapoda</taxon>
        <taxon>Insecta</taxon>
        <taxon>Pterygota</taxon>
        <taxon>Neoptera</taxon>
        <taxon>Endopterygota</taxon>
        <taxon>Coleoptera</taxon>
        <taxon>Polyphaga</taxon>
        <taxon>Cucujiformia</taxon>
        <taxon>Chrysomeloidea</taxon>
        <taxon>Cerambycidae</taxon>
        <taxon>Lepturinae</taxon>
        <taxon>Rhagiini</taxon>
        <taxon>Rhamnusium</taxon>
    </lineage>
</organism>
<keyword evidence="4" id="KW-1185">Reference proteome</keyword>
<name>A0AAV8X7W5_9CUCU</name>
<evidence type="ECO:0000313" key="3">
    <source>
        <dbReference type="EMBL" id="KAJ8934525.1"/>
    </source>
</evidence>
<dbReference type="EMBL" id="JANEYF010003719">
    <property type="protein sequence ID" value="KAJ8934525.1"/>
    <property type="molecule type" value="Genomic_DNA"/>
</dbReference>
<evidence type="ECO:0000256" key="2">
    <source>
        <dbReference type="ARBA" id="ARBA00022679"/>
    </source>
</evidence>
<accession>A0AAV8X7W5</accession>
<dbReference type="CDD" id="cd02440">
    <property type="entry name" value="AdoMet_MTases"/>
    <property type="match status" value="1"/>
</dbReference>
<dbReference type="GO" id="GO:0070475">
    <property type="term" value="P:rRNA base methylation"/>
    <property type="evidence" value="ECO:0007669"/>
    <property type="project" value="TreeGrafter"/>
</dbReference>
<dbReference type="PANTHER" id="PTHR13393">
    <property type="entry name" value="SAM-DEPENDENT METHYLTRANSFERASE"/>
    <property type="match status" value="1"/>
</dbReference>
<evidence type="ECO:0000256" key="1">
    <source>
        <dbReference type="ARBA" id="ARBA00022603"/>
    </source>
</evidence>
<reference evidence="3" key="1">
    <citation type="journal article" date="2023" name="Insect Mol. Biol.">
        <title>Genome sequencing provides insights into the evolution of gene families encoding plant cell wall-degrading enzymes in longhorned beetles.</title>
        <authorList>
            <person name="Shin N.R."/>
            <person name="Okamura Y."/>
            <person name="Kirsch R."/>
            <person name="Pauchet Y."/>
        </authorList>
    </citation>
    <scope>NUCLEOTIDE SEQUENCE</scope>
    <source>
        <strain evidence="3">RBIC_L_NR</strain>
    </source>
</reference>
<dbReference type="AlphaFoldDB" id="A0AAV8X7W5"/>